<protein>
    <submittedName>
        <fullName evidence="4">Thioredoxin</fullName>
    </submittedName>
</protein>
<dbReference type="InterPro" id="IPR011723">
    <property type="entry name" value="Znf/thioredoxin_put"/>
</dbReference>
<dbReference type="Proteomes" id="UP000602745">
    <property type="component" value="Unassembled WGS sequence"/>
</dbReference>
<dbReference type="RefSeq" id="WP_188410634.1">
    <property type="nucleotide sequence ID" value="NZ_BMCP01000004.1"/>
</dbReference>
<comment type="caution">
    <text evidence="4">The sequence shown here is derived from an EMBL/GenBank/DDBJ whole genome shotgun (WGS) entry which is preliminary data.</text>
</comment>
<evidence type="ECO:0000313" key="4">
    <source>
        <dbReference type="EMBL" id="GGE51127.1"/>
    </source>
</evidence>
<keyword evidence="2" id="KW-1133">Transmembrane helix</keyword>
<evidence type="ECO:0000259" key="3">
    <source>
        <dbReference type="Pfam" id="PF13717"/>
    </source>
</evidence>
<reference evidence="4" key="1">
    <citation type="journal article" date="2014" name="Int. J. Syst. Evol. Microbiol.">
        <title>Complete genome sequence of Corynebacterium casei LMG S-19264T (=DSM 44701T), isolated from a smear-ripened cheese.</title>
        <authorList>
            <consortium name="US DOE Joint Genome Institute (JGI-PGF)"/>
            <person name="Walter F."/>
            <person name="Albersmeier A."/>
            <person name="Kalinowski J."/>
            <person name="Ruckert C."/>
        </authorList>
    </citation>
    <scope>NUCLEOTIDE SEQUENCE</scope>
    <source>
        <strain evidence="4">CCM 7684</strain>
    </source>
</reference>
<feature type="domain" description="Zinc finger/thioredoxin putative" evidence="3">
    <location>
        <begin position="1"/>
        <end position="36"/>
    </location>
</feature>
<organism evidence="4 5">
    <name type="scientific">Agaricicola taiwanensis</name>
    <dbReference type="NCBI Taxonomy" id="591372"/>
    <lineage>
        <taxon>Bacteria</taxon>
        <taxon>Pseudomonadati</taxon>
        <taxon>Pseudomonadota</taxon>
        <taxon>Alphaproteobacteria</taxon>
        <taxon>Rhodobacterales</taxon>
        <taxon>Paracoccaceae</taxon>
        <taxon>Agaricicola</taxon>
    </lineage>
</organism>
<dbReference type="Pfam" id="PF13717">
    <property type="entry name" value="Zn_ribbon_4"/>
    <property type="match status" value="1"/>
</dbReference>
<feature type="transmembrane region" description="Helical" evidence="2">
    <location>
        <begin position="108"/>
        <end position="127"/>
    </location>
</feature>
<sequence length="252" mass="27337">MLIVCPNCQSSYRVSAESLGVSGRTVRCAKCNTAWFAEPEDDQETSEETTAIVAENSAEEPLYGETVDPRMTRLARVMASIRHEQQDSAGEATPAEAPAKRKTPRRRFWPTAAAMAAVAIIGGLILGRDSVVRLLPQTAQLYALAGLDVNLRGLEFRDVAATERVEGGVPILLVSGKVENITDGVVDVPRLRLAVRNTDGREIYVWTVVPRPNRLVAGDTLAFQGQLASPPAEARDIAVRFYSQHDALAGVR</sequence>
<accession>A0A8J2YLJ8</accession>
<proteinExistence type="predicted"/>
<dbReference type="AlphaFoldDB" id="A0A8J2YLJ8"/>
<feature type="region of interest" description="Disordered" evidence="1">
    <location>
        <begin position="82"/>
        <end position="106"/>
    </location>
</feature>
<evidence type="ECO:0000256" key="2">
    <source>
        <dbReference type="SAM" id="Phobius"/>
    </source>
</evidence>
<name>A0A8J2YLJ8_9RHOB</name>
<evidence type="ECO:0000313" key="5">
    <source>
        <dbReference type="Proteomes" id="UP000602745"/>
    </source>
</evidence>
<keyword evidence="2" id="KW-0472">Membrane</keyword>
<dbReference type="EMBL" id="BMCP01000004">
    <property type="protein sequence ID" value="GGE51127.1"/>
    <property type="molecule type" value="Genomic_DNA"/>
</dbReference>
<gene>
    <name evidence="4" type="ORF">GCM10007276_30190</name>
</gene>
<keyword evidence="5" id="KW-1185">Reference proteome</keyword>
<reference evidence="4" key="2">
    <citation type="submission" date="2020-09" db="EMBL/GenBank/DDBJ databases">
        <authorList>
            <person name="Sun Q."/>
            <person name="Sedlacek I."/>
        </authorList>
    </citation>
    <scope>NUCLEOTIDE SEQUENCE</scope>
    <source>
        <strain evidence="4">CCM 7684</strain>
    </source>
</reference>
<dbReference type="NCBIfam" id="TIGR02098">
    <property type="entry name" value="MJ0042_CXXC"/>
    <property type="match status" value="1"/>
</dbReference>
<evidence type="ECO:0000256" key="1">
    <source>
        <dbReference type="SAM" id="MobiDB-lite"/>
    </source>
</evidence>
<keyword evidence="2" id="KW-0812">Transmembrane</keyword>